<accession>A0ACC0VS90</accession>
<proteinExistence type="predicted"/>
<reference evidence="1 2" key="1">
    <citation type="journal article" date="2022" name="bioRxiv">
        <title>The genome of the oomycete Peronosclerospora sorghi, a cosmopolitan pathogen of maize and sorghum, is inflated with dispersed pseudogenes.</title>
        <authorList>
            <person name="Fletcher K."/>
            <person name="Martin F."/>
            <person name="Isakeit T."/>
            <person name="Cavanaugh K."/>
            <person name="Magill C."/>
            <person name="Michelmore R."/>
        </authorList>
    </citation>
    <scope>NUCLEOTIDE SEQUENCE [LARGE SCALE GENOMIC DNA]</scope>
    <source>
        <strain evidence="1">P6</strain>
    </source>
</reference>
<protein>
    <submittedName>
        <fullName evidence="1">Uncharacterized protein</fullName>
    </submittedName>
</protein>
<dbReference type="Proteomes" id="UP001163321">
    <property type="component" value="Chromosome 7"/>
</dbReference>
<name>A0ACC0VS90_9STRA</name>
<comment type="caution">
    <text evidence="1">The sequence shown here is derived from an EMBL/GenBank/DDBJ whole genome shotgun (WGS) entry which is preliminary data.</text>
</comment>
<sequence length="171" mass="19247">MNKRDAVISEHFHVTVLQEERPISLSVAIVFPLTPTDRLHHTLDEHGHPTPSLLVTVSPYVHKVLRSYAVASTGRGPLLALTPQHVLRAQPLVAPPRNDPGKHIDRHENSNLFSHATKQRKSRAQTKGSDKVVIDNQLGTRIITTQVCVQDDRVWRLHAWADREHAVSLVF</sequence>
<keyword evidence="2" id="KW-1185">Reference proteome</keyword>
<evidence type="ECO:0000313" key="2">
    <source>
        <dbReference type="Proteomes" id="UP001163321"/>
    </source>
</evidence>
<gene>
    <name evidence="1" type="ORF">PsorP6_015138</name>
</gene>
<evidence type="ECO:0000313" key="1">
    <source>
        <dbReference type="EMBL" id="KAI9909210.1"/>
    </source>
</evidence>
<organism evidence="1 2">
    <name type="scientific">Peronosclerospora sorghi</name>
    <dbReference type="NCBI Taxonomy" id="230839"/>
    <lineage>
        <taxon>Eukaryota</taxon>
        <taxon>Sar</taxon>
        <taxon>Stramenopiles</taxon>
        <taxon>Oomycota</taxon>
        <taxon>Peronosporomycetes</taxon>
        <taxon>Peronosporales</taxon>
        <taxon>Peronosporaceae</taxon>
        <taxon>Peronosclerospora</taxon>
    </lineage>
</organism>
<dbReference type="EMBL" id="CM047586">
    <property type="protein sequence ID" value="KAI9909210.1"/>
    <property type="molecule type" value="Genomic_DNA"/>
</dbReference>